<dbReference type="InterPro" id="IPR011055">
    <property type="entry name" value="Dup_hybrid_motif"/>
</dbReference>
<evidence type="ECO:0000313" key="3">
    <source>
        <dbReference type="Proteomes" id="UP001183410"/>
    </source>
</evidence>
<dbReference type="EC" id="3.4.-.-" evidence="2"/>
<gene>
    <name evidence="2" type="ORF">RM844_23160</name>
</gene>
<dbReference type="InterPro" id="IPR016047">
    <property type="entry name" value="M23ase_b-sheet_dom"/>
</dbReference>
<feature type="domain" description="M23ase beta-sheet core" evidence="1">
    <location>
        <begin position="141"/>
        <end position="235"/>
    </location>
</feature>
<keyword evidence="3" id="KW-1185">Reference proteome</keyword>
<accession>A0ABU2JW48</accession>
<proteinExistence type="predicted"/>
<dbReference type="GO" id="GO:0016787">
    <property type="term" value="F:hydrolase activity"/>
    <property type="evidence" value="ECO:0007669"/>
    <property type="project" value="UniProtKB-KW"/>
</dbReference>
<reference evidence="3" key="1">
    <citation type="submission" date="2023-07" db="EMBL/GenBank/DDBJ databases">
        <title>30 novel species of actinomycetes from the DSMZ collection.</title>
        <authorList>
            <person name="Nouioui I."/>
        </authorList>
    </citation>
    <scope>NUCLEOTIDE SEQUENCE [LARGE SCALE GENOMIC DNA]</scope>
    <source>
        <strain evidence="3">DSM 44915</strain>
    </source>
</reference>
<name>A0ABU2JW48_9ACTN</name>
<dbReference type="EMBL" id="JAVREO010000015">
    <property type="protein sequence ID" value="MDT0269189.1"/>
    <property type="molecule type" value="Genomic_DNA"/>
</dbReference>
<organism evidence="2 3">
    <name type="scientific">Streptomyces chisholmiae</name>
    <dbReference type="NCBI Taxonomy" id="3075540"/>
    <lineage>
        <taxon>Bacteria</taxon>
        <taxon>Bacillati</taxon>
        <taxon>Actinomycetota</taxon>
        <taxon>Actinomycetes</taxon>
        <taxon>Kitasatosporales</taxon>
        <taxon>Streptomycetaceae</taxon>
        <taxon>Streptomyces</taxon>
    </lineage>
</organism>
<evidence type="ECO:0000313" key="2">
    <source>
        <dbReference type="EMBL" id="MDT0269189.1"/>
    </source>
</evidence>
<dbReference type="PANTHER" id="PTHR21666">
    <property type="entry name" value="PEPTIDASE-RELATED"/>
    <property type="match status" value="1"/>
</dbReference>
<dbReference type="Gene3D" id="2.70.70.10">
    <property type="entry name" value="Glucose Permease (Domain IIA)"/>
    <property type="match status" value="1"/>
</dbReference>
<dbReference type="SUPFAM" id="SSF51261">
    <property type="entry name" value="Duplicated hybrid motif"/>
    <property type="match status" value="1"/>
</dbReference>
<dbReference type="InterPro" id="IPR050570">
    <property type="entry name" value="Cell_wall_metabolism_enzyme"/>
</dbReference>
<dbReference type="Pfam" id="PF01551">
    <property type="entry name" value="Peptidase_M23"/>
    <property type="match status" value="1"/>
</dbReference>
<dbReference type="RefSeq" id="WP_311669277.1">
    <property type="nucleotide sequence ID" value="NZ_JAVREO010000015.1"/>
</dbReference>
<protein>
    <submittedName>
        <fullName evidence="2">M23 family metallopeptidase</fullName>
        <ecNumber evidence="2">3.4.-.-</ecNumber>
    </submittedName>
</protein>
<comment type="caution">
    <text evidence="2">The sequence shown here is derived from an EMBL/GenBank/DDBJ whole genome shotgun (WGS) entry which is preliminary data.</text>
</comment>
<sequence length="250" mass="26257">MSHLERAVRTGRTLRVALTRRLAQLPARAGARRPARWVACATLAGAVAITGPWAVSAIGQEEPPDPPTASLRHFLGGVVDGAPGDRAGLGPYYGELVEEGWDRPLQPWYWRPAAEPVWAPPVSGYPVSASYGTPGGWAAGYHTGVDFAVPVGTPVHSVGPGTVISAGYAGDYGNQVTVALADGYFALYAHLSDIAVEPGQSVTAESWLGDSGNSGRSTGPHLHFEVRASNYYGADVDPLDYLARRGVDIG</sequence>
<dbReference type="CDD" id="cd12797">
    <property type="entry name" value="M23_peptidase"/>
    <property type="match status" value="1"/>
</dbReference>
<dbReference type="Proteomes" id="UP001183410">
    <property type="component" value="Unassembled WGS sequence"/>
</dbReference>
<dbReference type="PANTHER" id="PTHR21666:SF270">
    <property type="entry name" value="MUREIN HYDROLASE ACTIVATOR ENVC"/>
    <property type="match status" value="1"/>
</dbReference>
<keyword evidence="2" id="KW-0378">Hydrolase</keyword>
<evidence type="ECO:0000259" key="1">
    <source>
        <dbReference type="Pfam" id="PF01551"/>
    </source>
</evidence>